<keyword evidence="5 6" id="KW-0676">Redox-active center</keyword>
<dbReference type="Proteomes" id="UP000662873">
    <property type="component" value="Chromosome"/>
</dbReference>
<keyword evidence="7" id="KW-0521">NADP</keyword>
<dbReference type="PROSITE" id="PS00573">
    <property type="entry name" value="PYRIDINE_REDOX_2"/>
    <property type="match status" value="1"/>
</dbReference>
<dbReference type="GO" id="GO:0005737">
    <property type="term" value="C:cytoplasm"/>
    <property type="evidence" value="ECO:0007669"/>
    <property type="project" value="InterPro"/>
</dbReference>
<dbReference type="Pfam" id="PF07992">
    <property type="entry name" value="Pyr_redox_2"/>
    <property type="match status" value="1"/>
</dbReference>
<dbReference type="PANTHER" id="PTHR48105">
    <property type="entry name" value="THIOREDOXIN REDUCTASE 1-RELATED-RELATED"/>
    <property type="match status" value="1"/>
</dbReference>
<dbReference type="InterPro" id="IPR036188">
    <property type="entry name" value="FAD/NAD-bd_sf"/>
</dbReference>
<dbReference type="InterPro" id="IPR050097">
    <property type="entry name" value="Ferredoxin-NADP_redctase_2"/>
</dbReference>
<evidence type="ECO:0000259" key="8">
    <source>
        <dbReference type="Pfam" id="PF07992"/>
    </source>
</evidence>
<feature type="domain" description="FAD/NAD(P)-binding" evidence="8">
    <location>
        <begin position="9"/>
        <end position="300"/>
    </location>
</feature>
<dbReference type="InterPro" id="IPR023753">
    <property type="entry name" value="FAD/NAD-binding_dom"/>
</dbReference>
<keyword evidence="1 6" id="KW-0285">Flavoprotein</keyword>
<dbReference type="KEGG" id="npy:NPRO_23680"/>
<comment type="catalytic activity">
    <reaction evidence="6">
        <text>[thioredoxin]-dithiol + NADP(+) = [thioredoxin]-disulfide + NADPH + H(+)</text>
        <dbReference type="Rhea" id="RHEA:20345"/>
        <dbReference type="Rhea" id="RHEA-COMP:10698"/>
        <dbReference type="Rhea" id="RHEA-COMP:10700"/>
        <dbReference type="ChEBI" id="CHEBI:15378"/>
        <dbReference type="ChEBI" id="CHEBI:29950"/>
        <dbReference type="ChEBI" id="CHEBI:50058"/>
        <dbReference type="ChEBI" id="CHEBI:57783"/>
        <dbReference type="ChEBI" id="CHEBI:58349"/>
        <dbReference type="EC" id="1.8.1.9"/>
    </reaction>
</comment>
<keyword evidence="4" id="KW-1015">Disulfide bond</keyword>
<dbReference type="GO" id="GO:0004791">
    <property type="term" value="F:thioredoxin-disulfide reductase (NADPH) activity"/>
    <property type="evidence" value="ECO:0007669"/>
    <property type="project" value="UniProtKB-UniRule"/>
</dbReference>
<evidence type="ECO:0000313" key="9">
    <source>
        <dbReference type="EMBL" id="BBO24773.1"/>
    </source>
</evidence>
<dbReference type="PRINTS" id="PR00368">
    <property type="entry name" value="FADPNR"/>
</dbReference>
<dbReference type="EC" id="1.8.1.9" evidence="6"/>
<organism evidence="9 10">
    <name type="scientific">Candidatus Nitrosymbiomonas proteolyticus</name>
    <dbReference type="NCBI Taxonomy" id="2608984"/>
    <lineage>
        <taxon>Bacteria</taxon>
        <taxon>Bacillati</taxon>
        <taxon>Armatimonadota</taxon>
        <taxon>Armatimonadota incertae sedis</taxon>
        <taxon>Candidatus Nitrosymbiomonas</taxon>
    </lineage>
</organism>
<dbReference type="InterPro" id="IPR005982">
    <property type="entry name" value="Thioredox_Rdtase"/>
</dbReference>
<dbReference type="PRINTS" id="PR00469">
    <property type="entry name" value="PNDRDTASEII"/>
</dbReference>
<reference evidence="9" key="1">
    <citation type="journal article" name="DNA Res.">
        <title>The physiological potential of anammox bacteria as revealed by their core genome structure.</title>
        <authorList>
            <person name="Okubo T."/>
            <person name="Toyoda A."/>
            <person name="Fukuhara K."/>
            <person name="Uchiyama I."/>
            <person name="Harigaya Y."/>
            <person name="Kuroiwa M."/>
            <person name="Suzuki T."/>
            <person name="Murakami Y."/>
            <person name="Suwa Y."/>
            <person name="Takami H."/>
        </authorList>
    </citation>
    <scope>NUCLEOTIDE SEQUENCE</scope>
    <source>
        <strain evidence="9">317325-2</strain>
    </source>
</reference>
<evidence type="ECO:0000256" key="4">
    <source>
        <dbReference type="ARBA" id="ARBA00023157"/>
    </source>
</evidence>
<proteinExistence type="inferred from homology"/>
<gene>
    <name evidence="9" type="ORF">NPRO_23680</name>
</gene>
<evidence type="ECO:0000256" key="2">
    <source>
        <dbReference type="ARBA" id="ARBA00022827"/>
    </source>
</evidence>
<dbReference type="GO" id="GO:0019430">
    <property type="term" value="P:removal of superoxide radicals"/>
    <property type="evidence" value="ECO:0007669"/>
    <property type="project" value="UniProtKB-UniRule"/>
</dbReference>
<comment type="subunit">
    <text evidence="6">Homodimer.</text>
</comment>
<dbReference type="Gene3D" id="3.50.50.60">
    <property type="entry name" value="FAD/NAD(P)-binding domain"/>
    <property type="match status" value="2"/>
</dbReference>
<evidence type="ECO:0000313" key="10">
    <source>
        <dbReference type="Proteomes" id="UP000662873"/>
    </source>
</evidence>
<name>A0A809RB43_9BACT</name>
<sequence>MSDSPTLHNVLIIGSGPAGYTAALYASRAGLDPIVFAGLQPGGQLMITTDVENYPGFPQGLLGPELMDLFQKQAERFGTQVEYKVVTRVDLSERPFKVWCDDELYLGKAIIISTGAEAKWIGLEGEKTFGGFGVSACATCDGAFFKQMKVAVVGGGDTAMEEANYLTRHCSKVYVIHRRDSLRASKIMQERALANPKIEFIWNAQVVDIHGDTEPLRKVTGITLEDTVTGERRQMEVQGLFVAIGHKPNSELFQGALDMDDLGYLITEPHSTRTKVPGVFACGDVMDRVYRQAVTAAGTGCMAAIDAERWLESEGH</sequence>
<accession>A0A809RB43</accession>
<evidence type="ECO:0000256" key="3">
    <source>
        <dbReference type="ARBA" id="ARBA00023002"/>
    </source>
</evidence>
<dbReference type="EMBL" id="AP021858">
    <property type="protein sequence ID" value="BBO24773.1"/>
    <property type="molecule type" value="Genomic_DNA"/>
</dbReference>
<keyword evidence="2 6" id="KW-0274">FAD</keyword>
<comment type="similarity">
    <text evidence="6">Belongs to the class-II pyridine nucleotide-disulfide oxidoreductase family.</text>
</comment>
<evidence type="ECO:0000256" key="6">
    <source>
        <dbReference type="RuleBase" id="RU003880"/>
    </source>
</evidence>
<dbReference type="NCBIfam" id="TIGR01292">
    <property type="entry name" value="TRX_reduct"/>
    <property type="match status" value="1"/>
</dbReference>
<dbReference type="SUPFAM" id="SSF51905">
    <property type="entry name" value="FAD/NAD(P)-binding domain"/>
    <property type="match status" value="1"/>
</dbReference>
<dbReference type="InterPro" id="IPR008255">
    <property type="entry name" value="Pyr_nucl-diS_OxRdtase_2_AS"/>
</dbReference>
<dbReference type="AlphaFoldDB" id="A0A809RB43"/>
<evidence type="ECO:0000256" key="1">
    <source>
        <dbReference type="ARBA" id="ARBA00022630"/>
    </source>
</evidence>
<keyword evidence="3 6" id="KW-0560">Oxidoreductase</keyword>
<evidence type="ECO:0000256" key="7">
    <source>
        <dbReference type="RuleBase" id="RU003881"/>
    </source>
</evidence>
<evidence type="ECO:0000256" key="5">
    <source>
        <dbReference type="ARBA" id="ARBA00023284"/>
    </source>
</evidence>
<comment type="cofactor">
    <cofactor evidence="7">
        <name>FAD</name>
        <dbReference type="ChEBI" id="CHEBI:57692"/>
    </cofactor>
    <text evidence="7">Binds 1 FAD per subunit.</text>
</comment>
<protein>
    <recommendedName>
        <fullName evidence="6">Thioredoxin reductase</fullName>
        <ecNumber evidence="6">1.8.1.9</ecNumber>
    </recommendedName>
</protein>